<dbReference type="RefSeq" id="WP_276263975.1">
    <property type="nucleotide sequence ID" value="NZ_JARJLM010000089.1"/>
</dbReference>
<name>A0ABT6AIB8_9BURK</name>
<comment type="caution">
    <text evidence="2">The sequence shown here is derived from an EMBL/GenBank/DDBJ whole genome shotgun (WGS) entry which is preliminary data.</text>
</comment>
<keyword evidence="3" id="KW-1185">Reference proteome</keyword>
<evidence type="ECO:0000313" key="2">
    <source>
        <dbReference type="EMBL" id="MDF3832336.1"/>
    </source>
</evidence>
<protein>
    <submittedName>
        <fullName evidence="2">Uncharacterized protein</fullName>
    </submittedName>
</protein>
<gene>
    <name evidence="2" type="ORF">P3W85_05160</name>
</gene>
<organism evidence="2 3">
    <name type="scientific">Cupriavidus basilensis</name>
    <dbReference type="NCBI Taxonomy" id="68895"/>
    <lineage>
        <taxon>Bacteria</taxon>
        <taxon>Pseudomonadati</taxon>
        <taxon>Pseudomonadota</taxon>
        <taxon>Betaproteobacteria</taxon>
        <taxon>Burkholderiales</taxon>
        <taxon>Burkholderiaceae</taxon>
        <taxon>Cupriavidus</taxon>
    </lineage>
</organism>
<reference evidence="2 3" key="1">
    <citation type="submission" date="2023-03" db="EMBL/GenBank/DDBJ databases">
        <title>Draft assemblies of triclosan tolerant bacteria isolated from returned activated sludge.</title>
        <authorList>
            <person name="Van Hamelsveld S."/>
        </authorList>
    </citation>
    <scope>NUCLEOTIDE SEQUENCE [LARGE SCALE GENOMIC DNA]</scope>
    <source>
        <strain evidence="2 3">GW210010_S58</strain>
    </source>
</reference>
<evidence type="ECO:0000313" key="3">
    <source>
        <dbReference type="Proteomes" id="UP001216674"/>
    </source>
</evidence>
<dbReference type="Proteomes" id="UP001216674">
    <property type="component" value="Unassembled WGS sequence"/>
</dbReference>
<feature type="compositionally biased region" description="Polar residues" evidence="1">
    <location>
        <begin position="64"/>
        <end position="73"/>
    </location>
</feature>
<dbReference type="EMBL" id="JARJLM010000089">
    <property type="protein sequence ID" value="MDF3832336.1"/>
    <property type="molecule type" value="Genomic_DNA"/>
</dbReference>
<proteinExistence type="predicted"/>
<feature type="region of interest" description="Disordered" evidence="1">
    <location>
        <begin position="53"/>
        <end position="73"/>
    </location>
</feature>
<accession>A0ABT6AIB8</accession>
<evidence type="ECO:0000256" key="1">
    <source>
        <dbReference type="SAM" id="MobiDB-lite"/>
    </source>
</evidence>
<sequence length="73" mass="7767">MGWLEAMYVPPVLVDDGCRAWLADTLATWRGAAGVATLSDLINRINSLGTGACRPLAPRPTPREPTTQAKFAG</sequence>